<evidence type="ECO:0000259" key="6">
    <source>
        <dbReference type="PROSITE" id="PS50093"/>
    </source>
</evidence>
<comment type="similarity">
    <text evidence="3">Belongs to the PMEL/NMB family.</text>
</comment>
<dbReference type="Pfam" id="PF00801">
    <property type="entry name" value="PKD"/>
    <property type="match status" value="1"/>
</dbReference>
<dbReference type="InterPro" id="IPR000601">
    <property type="entry name" value="PKD_dom"/>
</dbReference>
<dbReference type="CDD" id="cd00146">
    <property type="entry name" value="PKD"/>
    <property type="match status" value="1"/>
</dbReference>
<dbReference type="Proteomes" id="UP001488838">
    <property type="component" value="Unassembled WGS sequence"/>
</dbReference>
<evidence type="ECO:0000313" key="8">
    <source>
        <dbReference type="Proteomes" id="UP001488838"/>
    </source>
</evidence>
<keyword evidence="5" id="KW-0472">Membrane</keyword>
<evidence type="ECO:0000256" key="4">
    <source>
        <dbReference type="SAM" id="MobiDB-lite"/>
    </source>
</evidence>
<keyword evidence="8" id="KW-1185">Reference proteome</keyword>
<dbReference type="EMBL" id="JBBHLL010000514">
    <property type="protein sequence ID" value="KAK7801262.1"/>
    <property type="molecule type" value="Genomic_DNA"/>
</dbReference>
<dbReference type="GO" id="GO:0032438">
    <property type="term" value="P:melanosome organization"/>
    <property type="evidence" value="ECO:0007669"/>
    <property type="project" value="TreeGrafter"/>
</dbReference>
<comment type="caution">
    <text evidence="7">The sequence shown here is derived from an EMBL/GenBank/DDBJ whole genome shotgun (WGS) entry which is preliminary data.</text>
</comment>
<sequence length="635" mass="67506">MDLRGLKSGGRAMQMSIPSYKGLLPTTLAPLAAEGKNRMDVPRCCLPLLVLSTLRAVGAIEGSRNQDWLGVPRQLGTNAWNRQLYPEWTEVQRPDCWRGGQVSLEVRNDGPTLVGANASFSIALQFPESQKVLPDGQVIWANNTVLNGQYWQVLGGPVSRLSIATGHARLGTHTMEVTVYHRRGAQSYVPLAHASSTFTITDQVPFSVSVSQLQALDGGSKRFLRNQPLIFAVQLHDPSGYLVEADLSYTWDFGDNTGTLISRAVEVTHTYLESGAVTAQVILQAAIPLVSCGSSPVPGTTDGYMSTAEVPGTTSRQGTPTEVGTTAGRMPTTEPSGTTVVQMPTTEGTATTSEQPLTSAVLETTLAEISTTEGIGTTATRPSGATIAQVTTTALVETTTENLPTPEPEGPDASTFLPTESSTGPVTPLLDGTDTLMLVKRQVPLDCVLYRYGSFSLTLDIVQGIENAEILQAVPSSRGDAFELTVSCQGGLPKEACVDVSSPGCQLPAQRLCQPVPPSPDCQLVLHQVRKGGSGTYCLNVSLTDANSLAMASTQIVVPGQEGGLGQAPLFVGVLLVLMAVVLASLIYRHRLMKRGSVRPVSQMPHGSTHWLRLPPVFRTSRIGENSPLLSGQQV</sequence>
<keyword evidence="5" id="KW-1133">Transmembrane helix</keyword>
<feature type="transmembrane region" description="Helical" evidence="5">
    <location>
        <begin position="568"/>
        <end position="588"/>
    </location>
</feature>
<dbReference type="InterPro" id="IPR013783">
    <property type="entry name" value="Ig-like_fold"/>
</dbReference>
<feature type="region of interest" description="Disordered" evidence="4">
    <location>
        <begin position="307"/>
        <end position="341"/>
    </location>
</feature>
<dbReference type="Gene3D" id="2.60.40.10">
    <property type="entry name" value="Immunoglobulins"/>
    <property type="match status" value="1"/>
</dbReference>
<evidence type="ECO:0000256" key="3">
    <source>
        <dbReference type="ARBA" id="ARBA00025776"/>
    </source>
</evidence>
<name>A0AAW0HGK9_MYOGA</name>
<dbReference type="InterPro" id="IPR045219">
    <property type="entry name" value="PKAT"/>
</dbReference>
<dbReference type="GO" id="GO:0042470">
    <property type="term" value="C:melanosome"/>
    <property type="evidence" value="ECO:0007669"/>
    <property type="project" value="TreeGrafter"/>
</dbReference>
<proteinExistence type="inferred from homology"/>
<feature type="domain" description="PKD" evidence="6">
    <location>
        <begin position="246"/>
        <end position="281"/>
    </location>
</feature>
<organism evidence="7 8">
    <name type="scientific">Myodes glareolus</name>
    <name type="common">Bank vole</name>
    <name type="synonym">Clethrionomys glareolus</name>
    <dbReference type="NCBI Taxonomy" id="447135"/>
    <lineage>
        <taxon>Eukaryota</taxon>
        <taxon>Metazoa</taxon>
        <taxon>Chordata</taxon>
        <taxon>Craniata</taxon>
        <taxon>Vertebrata</taxon>
        <taxon>Euteleostomi</taxon>
        <taxon>Mammalia</taxon>
        <taxon>Eutheria</taxon>
        <taxon>Euarchontoglires</taxon>
        <taxon>Glires</taxon>
        <taxon>Rodentia</taxon>
        <taxon>Myomorpha</taxon>
        <taxon>Muroidea</taxon>
        <taxon>Cricetidae</taxon>
        <taxon>Arvicolinae</taxon>
        <taxon>Myodes</taxon>
    </lineage>
</organism>
<dbReference type="InterPro" id="IPR022409">
    <property type="entry name" value="PKD/Chitinase_dom"/>
</dbReference>
<dbReference type="InterPro" id="IPR059017">
    <property type="entry name" value="PMEL_NMB_N"/>
</dbReference>
<dbReference type="PANTHER" id="PTHR11861:SF1">
    <property type="entry name" value="MELANOCYTE PROTEIN PMEL"/>
    <property type="match status" value="1"/>
</dbReference>
<dbReference type="SUPFAM" id="SSF49299">
    <property type="entry name" value="PKD domain"/>
    <property type="match status" value="1"/>
</dbReference>
<dbReference type="PANTHER" id="PTHR11861">
    <property type="entry name" value="MELANOCYTE PROTEIN PMEL 17-RELATED"/>
    <property type="match status" value="1"/>
</dbReference>
<feature type="compositionally biased region" description="Polar residues" evidence="4">
    <location>
        <begin position="312"/>
        <end position="324"/>
    </location>
</feature>
<gene>
    <name evidence="7" type="ORF">U0070_025751</name>
</gene>
<dbReference type="SMART" id="SM00089">
    <property type="entry name" value="PKD"/>
    <property type="match status" value="1"/>
</dbReference>
<dbReference type="PROSITE" id="PS50093">
    <property type="entry name" value="PKD"/>
    <property type="match status" value="1"/>
</dbReference>
<dbReference type="InterPro" id="IPR035986">
    <property type="entry name" value="PKD_dom_sf"/>
</dbReference>
<dbReference type="GO" id="GO:0005886">
    <property type="term" value="C:plasma membrane"/>
    <property type="evidence" value="ECO:0007669"/>
    <property type="project" value="TreeGrafter"/>
</dbReference>
<evidence type="ECO:0000256" key="1">
    <source>
        <dbReference type="ARBA" id="ARBA00022729"/>
    </source>
</evidence>
<keyword evidence="2" id="KW-0325">Glycoprotein</keyword>
<keyword evidence="5" id="KW-0812">Transmembrane</keyword>
<dbReference type="InterPro" id="IPR046846">
    <property type="entry name" value="PKAT_KLD"/>
</dbReference>
<keyword evidence="1" id="KW-0732">Signal</keyword>
<evidence type="ECO:0000256" key="2">
    <source>
        <dbReference type="ARBA" id="ARBA00023180"/>
    </source>
</evidence>
<dbReference type="Pfam" id="PF26141">
    <property type="entry name" value="PMEL_NMB_N"/>
    <property type="match status" value="1"/>
</dbReference>
<feature type="region of interest" description="Disordered" evidence="4">
    <location>
        <begin position="398"/>
        <end position="426"/>
    </location>
</feature>
<dbReference type="AlphaFoldDB" id="A0AAW0HGK9"/>
<protein>
    <recommendedName>
        <fullName evidence="6">PKD domain-containing protein</fullName>
    </recommendedName>
</protein>
<reference evidence="7 8" key="1">
    <citation type="journal article" date="2023" name="bioRxiv">
        <title>Conserved and derived expression patterns and positive selection on dental genes reveal complex evolutionary context of ever-growing rodent molars.</title>
        <authorList>
            <person name="Calamari Z.T."/>
            <person name="Song A."/>
            <person name="Cohen E."/>
            <person name="Akter M."/>
            <person name="Roy R.D."/>
            <person name="Hallikas O."/>
            <person name="Christensen M.M."/>
            <person name="Li P."/>
            <person name="Marangoni P."/>
            <person name="Jernvall J."/>
            <person name="Klein O.D."/>
        </authorList>
    </citation>
    <scope>NUCLEOTIDE SEQUENCE [LARGE SCALE GENOMIC DNA]</scope>
    <source>
        <strain evidence="7">V071</strain>
    </source>
</reference>
<dbReference type="Pfam" id="PF20433">
    <property type="entry name" value="PKAT_KLD"/>
    <property type="match status" value="1"/>
</dbReference>
<accession>A0AAW0HGK9</accession>
<evidence type="ECO:0000256" key="5">
    <source>
        <dbReference type="SAM" id="Phobius"/>
    </source>
</evidence>
<feature type="compositionally biased region" description="Polar residues" evidence="4">
    <location>
        <begin position="416"/>
        <end position="425"/>
    </location>
</feature>
<evidence type="ECO:0000313" key="7">
    <source>
        <dbReference type="EMBL" id="KAK7801262.1"/>
    </source>
</evidence>